<proteinExistence type="predicted"/>
<gene>
    <name evidence="2" type="ORF">BLA60_16810</name>
</gene>
<name>A0A7Z1AY57_9PSEU</name>
<evidence type="ECO:0000313" key="3">
    <source>
        <dbReference type="Proteomes" id="UP000185696"/>
    </source>
</evidence>
<accession>A0A7Z1AY57</accession>
<feature type="region of interest" description="Disordered" evidence="1">
    <location>
        <begin position="171"/>
        <end position="190"/>
    </location>
</feature>
<dbReference type="CDD" id="cd15482">
    <property type="entry name" value="Sialidase_non-viral"/>
    <property type="match status" value="1"/>
</dbReference>
<dbReference type="OrthoDB" id="4265717at2"/>
<protein>
    <recommendedName>
        <fullName evidence="4">BNR/Asp-box repeat protein</fullName>
    </recommendedName>
</protein>
<evidence type="ECO:0008006" key="4">
    <source>
        <dbReference type="Google" id="ProtNLM"/>
    </source>
</evidence>
<dbReference type="SUPFAM" id="SSF50939">
    <property type="entry name" value="Sialidases"/>
    <property type="match status" value="1"/>
</dbReference>
<feature type="region of interest" description="Disordered" evidence="1">
    <location>
        <begin position="64"/>
        <end position="85"/>
    </location>
</feature>
<dbReference type="EMBL" id="MSIF01000007">
    <property type="protein sequence ID" value="OLF10115.1"/>
    <property type="molecule type" value="Genomic_DNA"/>
</dbReference>
<comment type="caution">
    <text evidence="2">The sequence shown here is derived from an EMBL/GenBank/DDBJ whole genome shotgun (WGS) entry which is preliminary data.</text>
</comment>
<feature type="compositionally biased region" description="Low complexity" evidence="1">
    <location>
        <begin position="64"/>
        <end position="83"/>
    </location>
</feature>
<dbReference type="AlphaFoldDB" id="A0A7Z1AY57"/>
<keyword evidence="3" id="KW-1185">Reference proteome</keyword>
<evidence type="ECO:0000313" key="2">
    <source>
        <dbReference type="EMBL" id="OLF10115.1"/>
    </source>
</evidence>
<evidence type="ECO:0000256" key="1">
    <source>
        <dbReference type="SAM" id="MobiDB-lite"/>
    </source>
</evidence>
<sequence length="431" mass="46702">MPDHDTHLDEQLTDLRTDLRNDVSLPHPAAILERHRQRRSRRRLQAGAVAAVLVVGALMPTLRSTNAAPATGGPPTADTTPTSTDDRLVTNLQFAADGTGYATRFHLPDDGPGEPIPPFDATLLTSSDGENWDEVGTIPIPERTDLYLIGDLTVLGPEELVVDWRSEKNPTSSASARIHSTDGGRTWQDVPMPDVVTEVVPAIPDHAELVPACSVDPTKRPPCTTPSFTVVLPGTGTSAVLANPPPLLTPVPGSLPTANGRWWAVGQQPDTKDWAITVSADDGRTWNTVTLDLDLANDSRSNNIRASVVSMDDSLYASFVGPVPNNRETLRGIFRSDDDGRTWRQTWTPAPDQDDLPVTGTLVAGDDGALRLRESPNLLTFTDGGTTLTHTVHLGLGMVGWTRKGYVSGWRSYYELSTDGINWTKYDLPME</sequence>
<dbReference type="Gene3D" id="2.120.10.10">
    <property type="match status" value="2"/>
</dbReference>
<dbReference type="Proteomes" id="UP000185696">
    <property type="component" value="Unassembled WGS sequence"/>
</dbReference>
<organism evidence="2 3">
    <name type="scientific">Actinophytocola xinjiangensis</name>
    <dbReference type="NCBI Taxonomy" id="485602"/>
    <lineage>
        <taxon>Bacteria</taxon>
        <taxon>Bacillati</taxon>
        <taxon>Actinomycetota</taxon>
        <taxon>Actinomycetes</taxon>
        <taxon>Pseudonocardiales</taxon>
        <taxon>Pseudonocardiaceae</taxon>
    </lineage>
</organism>
<reference evidence="2 3" key="1">
    <citation type="submission" date="2016-12" db="EMBL/GenBank/DDBJ databases">
        <title>The draft genome sequence of Actinophytocola xinjiangensis.</title>
        <authorList>
            <person name="Wang W."/>
            <person name="Yuan L."/>
        </authorList>
    </citation>
    <scope>NUCLEOTIDE SEQUENCE [LARGE SCALE GENOMIC DNA]</scope>
    <source>
        <strain evidence="2 3">CGMCC 4.4663</strain>
    </source>
</reference>
<dbReference type="InterPro" id="IPR036278">
    <property type="entry name" value="Sialidase_sf"/>
</dbReference>
<dbReference type="RefSeq" id="WP_075133836.1">
    <property type="nucleotide sequence ID" value="NZ_MSIF01000007.1"/>
</dbReference>